<organism evidence="2 3">
    <name type="scientific">Catenaria anguillulae PL171</name>
    <dbReference type="NCBI Taxonomy" id="765915"/>
    <lineage>
        <taxon>Eukaryota</taxon>
        <taxon>Fungi</taxon>
        <taxon>Fungi incertae sedis</taxon>
        <taxon>Blastocladiomycota</taxon>
        <taxon>Blastocladiomycetes</taxon>
        <taxon>Blastocladiales</taxon>
        <taxon>Catenariaceae</taxon>
        <taxon>Catenaria</taxon>
    </lineage>
</organism>
<feature type="region of interest" description="Disordered" evidence="1">
    <location>
        <begin position="368"/>
        <end position="394"/>
    </location>
</feature>
<feature type="compositionally biased region" description="Low complexity" evidence="1">
    <location>
        <begin position="427"/>
        <end position="443"/>
    </location>
</feature>
<evidence type="ECO:0000256" key="1">
    <source>
        <dbReference type="SAM" id="MobiDB-lite"/>
    </source>
</evidence>
<gene>
    <name evidence="2" type="ORF">BCR44DRAFT_1429921</name>
</gene>
<protein>
    <submittedName>
        <fullName evidence="2">Uncharacterized protein</fullName>
    </submittedName>
</protein>
<name>A0A1Y2HXA0_9FUNG</name>
<dbReference type="OrthoDB" id="10691866at2759"/>
<dbReference type="EMBL" id="MCFL01000011">
    <property type="protein sequence ID" value="ORZ37772.1"/>
    <property type="molecule type" value="Genomic_DNA"/>
</dbReference>
<feature type="region of interest" description="Disordered" evidence="1">
    <location>
        <begin position="164"/>
        <end position="297"/>
    </location>
</feature>
<feature type="region of interest" description="Disordered" evidence="1">
    <location>
        <begin position="415"/>
        <end position="445"/>
    </location>
</feature>
<proteinExistence type="predicted"/>
<evidence type="ECO:0000313" key="2">
    <source>
        <dbReference type="EMBL" id="ORZ37772.1"/>
    </source>
</evidence>
<feature type="compositionally biased region" description="Pro residues" evidence="1">
    <location>
        <begin position="199"/>
        <end position="208"/>
    </location>
</feature>
<keyword evidence="3" id="KW-1185">Reference proteome</keyword>
<comment type="caution">
    <text evidence="2">The sequence shown here is derived from an EMBL/GenBank/DDBJ whole genome shotgun (WGS) entry which is preliminary data.</text>
</comment>
<sequence>MVMASAGAIGIRRSPRGLLPTRSHSPCVDLVDQYLALERSPIWLAWIARGMPPCKRGENGTDAAIAYALGVSVDEVPRLRSQARWRAIHGSSSHSHVPVKREALARRLLRSTVLVSGWTASSLDGRLSGVAGAGKAKVAPVELARNGPVPPALEARELMRLRRRRSDAGKVSPWVPPAAGPSSAAVSTSFQSQSGGRASPPPPLPPFPVSTRAAVIRVGSDRGSMDTELSDTYVAPRRKDLLPRNPTSAARHAPFLPMTTDHIHLHGHSSASTSHTSNRHSSSSTSSSSSSADPTASLQDVLDPAMIVAEYGAVRLSPPPTLADDLLPDGRPRARSLPAGMLRYAAYMAAQRHAARMRREQLRAAARALGGHASSVTEDDLVSEGEGDHEDDKQVVDGEGNVIVAPVYRLPANRGRVPPLVKQPSVSTMRRGSASTATASMSEARGRAMPATLAISPAIDPDADTDVDGYSSSAPGTWSPHHARSRATSVSLTCPLPPMPMPATMPLPPTNSILSTTDDHVVDWYAHHEWHTTTPELAGAFPRRRASDVSTDLSSIIVVLDDDDNAQRAARHAWDEDDVDEYELHEIVVGAAPALAHVRSVSSPVDADWAVPAATAAAPASGYYAERTRSLSPPGTRGAARHAMPLPPLVQLTRPWPAAHRR</sequence>
<reference evidence="2 3" key="1">
    <citation type="submission" date="2016-07" db="EMBL/GenBank/DDBJ databases">
        <title>Pervasive Adenine N6-methylation of Active Genes in Fungi.</title>
        <authorList>
            <consortium name="DOE Joint Genome Institute"/>
            <person name="Mondo S.J."/>
            <person name="Dannebaum R.O."/>
            <person name="Kuo R.C."/>
            <person name="Labutti K."/>
            <person name="Haridas S."/>
            <person name="Kuo A."/>
            <person name="Salamov A."/>
            <person name="Ahrendt S.R."/>
            <person name="Lipzen A."/>
            <person name="Sullivan W."/>
            <person name="Andreopoulos W.B."/>
            <person name="Clum A."/>
            <person name="Lindquist E."/>
            <person name="Daum C."/>
            <person name="Ramamoorthy G.K."/>
            <person name="Gryganskyi A."/>
            <person name="Culley D."/>
            <person name="Magnuson J.K."/>
            <person name="James T.Y."/>
            <person name="O'Malley M.A."/>
            <person name="Stajich J.E."/>
            <person name="Spatafora J.W."/>
            <person name="Visel A."/>
            <person name="Grigoriev I.V."/>
        </authorList>
    </citation>
    <scope>NUCLEOTIDE SEQUENCE [LARGE SCALE GENOMIC DNA]</scope>
    <source>
        <strain evidence="2 3">PL171</strain>
    </source>
</reference>
<dbReference type="AlphaFoldDB" id="A0A1Y2HXA0"/>
<accession>A0A1Y2HXA0</accession>
<feature type="compositionally biased region" description="Acidic residues" evidence="1">
    <location>
        <begin position="377"/>
        <end position="389"/>
    </location>
</feature>
<evidence type="ECO:0000313" key="3">
    <source>
        <dbReference type="Proteomes" id="UP000193411"/>
    </source>
</evidence>
<dbReference type="Proteomes" id="UP000193411">
    <property type="component" value="Unassembled WGS sequence"/>
</dbReference>
<feature type="compositionally biased region" description="Low complexity" evidence="1">
    <location>
        <begin position="268"/>
        <end position="297"/>
    </location>
</feature>